<evidence type="ECO:0000259" key="9">
    <source>
        <dbReference type="PROSITE" id="PS51910"/>
    </source>
</evidence>
<dbReference type="Proteomes" id="UP001209878">
    <property type="component" value="Unassembled WGS sequence"/>
</dbReference>
<dbReference type="InterPro" id="IPR001223">
    <property type="entry name" value="Glyco_hydro18_cat"/>
</dbReference>
<evidence type="ECO:0000256" key="6">
    <source>
        <dbReference type="ARBA" id="ARBA00023228"/>
    </source>
</evidence>
<dbReference type="InterPro" id="IPR011583">
    <property type="entry name" value="Chitinase_II/V-like_cat"/>
</dbReference>
<dbReference type="Gene3D" id="3.20.20.80">
    <property type="entry name" value="Glycosidases"/>
    <property type="match status" value="1"/>
</dbReference>
<sequence>MRVARVASSAFLLCILTLLMLGTTGTLSKNDRGKKKKTTVKLATENVIQRNLVTEELNVKDIVKEHASYCDVEREIKHFQGTTLGYVTPWNAHGYDIAKLFGNKFNFVSPVWLQVRRKRSGGFVIEGGHDIDKGWINDVTKGKTVKIVPRILFDGWSGHDYHAMFSTEDILLDCVSTIVKFVQANKFDGIVVEVWSQLGGQRKSELAHLIVHLGDELHKHKKKLILVLPPPTKPGDSLRMVTKEDFDTVLGSVDYVSLMTYDYSSPMTPGPNSPVAWLQQCVELLCEKGKNREKILLGLNFYGNDYMPGGGSPIVGHQFIEILNKHKPKIVWNPTVKEHEFYYQTGVGGHAVLYPTLKSIQVRLELAKKLGVGISIWEIGQGLDYFYDLL</sequence>
<dbReference type="InterPro" id="IPR029070">
    <property type="entry name" value="Chitinase_insertion_sf"/>
</dbReference>
<keyword evidence="4" id="KW-0964">Secreted</keyword>
<dbReference type="Pfam" id="PF00704">
    <property type="entry name" value="Glyco_hydro_18"/>
    <property type="match status" value="1"/>
</dbReference>
<feature type="domain" description="GH18" evidence="9">
    <location>
        <begin position="81"/>
        <end position="390"/>
    </location>
</feature>
<comment type="caution">
    <text evidence="10">The sequence shown here is derived from an EMBL/GenBank/DDBJ whole genome shotgun (WGS) entry which is preliminary data.</text>
</comment>
<feature type="signal peptide" evidence="8">
    <location>
        <begin position="1"/>
        <end position="28"/>
    </location>
</feature>
<dbReference type="PANTHER" id="PTHR46066:SF2">
    <property type="entry name" value="CHITINASE DOMAIN-CONTAINING PROTEIN 1"/>
    <property type="match status" value="1"/>
</dbReference>
<dbReference type="AlphaFoldDB" id="A0AAD9UDT6"/>
<evidence type="ECO:0000313" key="10">
    <source>
        <dbReference type="EMBL" id="KAK2185733.1"/>
    </source>
</evidence>
<dbReference type="GO" id="GO:0012505">
    <property type="term" value="C:endomembrane system"/>
    <property type="evidence" value="ECO:0007669"/>
    <property type="project" value="TreeGrafter"/>
</dbReference>
<protein>
    <recommendedName>
        <fullName evidence="7">Chitinase domain-containing protein 1</fullName>
    </recommendedName>
</protein>
<dbReference type="FunFam" id="3.10.50.10:FF:000002">
    <property type="entry name" value="Chitinase domain-containing protein 1"/>
    <property type="match status" value="1"/>
</dbReference>
<proteinExistence type="inferred from homology"/>
<evidence type="ECO:0000256" key="5">
    <source>
        <dbReference type="ARBA" id="ARBA00022729"/>
    </source>
</evidence>
<comment type="subcellular location">
    <subcellularLocation>
        <location evidence="1">Lysosome</location>
    </subcellularLocation>
    <subcellularLocation>
        <location evidence="2">Secreted</location>
    </subcellularLocation>
</comment>
<dbReference type="SUPFAM" id="SSF51445">
    <property type="entry name" value="(Trans)glycosidases"/>
    <property type="match status" value="1"/>
</dbReference>
<dbReference type="GO" id="GO:0005764">
    <property type="term" value="C:lysosome"/>
    <property type="evidence" value="ECO:0007669"/>
    <property type="project" value="UniProtKB-SubCell"/>
</dbReference>
<dbReference type="GO" id="GO:0005576">
    <property type="term" value="C:extracellular region"/>
    <property type="evidence" value="ECO:0007669"/>
    <property type="project" value="UniProtKB-SubCell"/>
</dbReference>
<evidence type="ECO:0000256" key="8">
    <source>
        <dbReference type="SAM" id="SignalP"/>
    </source>
</evidence>
<dbReference type="FunFam" id="3.20.20.80:FF:000028">
    <property type="entry name" value="Chitinase domain-containing protein 1"/>
    <property type="match status" value="1"/>
</dbReference>
<dbReference type="GO" id="GO:0005975">
    <property type="term" value="P:carbohydrate metabolic process"/>
    <property type="evidence" value="ECO:0007669"/>
    <property type="project" value="InterPro"/>
</dbReference>
<keyword evidence="11" id="KW-1185">Reference proteome</keyword>
<evidence type="ECO:0000313" key="11">
    <source>
        <dbReference type="Proteomes" id="UP001209878"/>
    </source>
</evidence>
<dbReference type="InterPro" id="IPR017853">
    <property type="entry name" value="GH"/>
</dbReference>
<evidence type="ECO:0000256" key="7">
    <source>
        <dbReference type="ARBA" id="ARBA00040976"/>
    </source>
</evidence>
<dbReference type="CDD" id="cd02876">
    <property type="entry name" value="GH18_SI-CLP"/>
    <property type="match status" value="1"/>
</dbReference>
<dbReference type="Gene3D" id="3.10.50.10">
    <property type="match status" value="1"/>
</dbReference>
<organism evidence="10 11">
    <name type="scientific">Ridgeia piscesae</name>
    <name type="common">Tubeworm</name>
    <dbReference type="NCBI Taxonomy" id="27915"/>
    <lineage>
        <taxon>Eukaryota</taxon>
        <taxon>Metazoa</taxon>
        <taxon>Spiralia</taxon>
        <taxon>Lophotrochozoa</taxon>
        <taxon>Annelida</taxon>
        <taxon>Polychaeta</taxon>
        <taxon>Sedentaria</taxon>
        <taxon>Canalipalpata</taxon>
        <taxon>Sabellida</taxon>
        <taxon>Siboglinidae</taxon>
        <taxon>Ridgeia</taxon>
    </lineage>
</organism>
<evidence type="ECO:0000256" key="3">
    <source>
        <dbReference type="ARBA" id="ARBA00009336"/>
    </source>
</evidence>
<comment type="similarity">
    <text evidence="3">Belongs to the glycosyl hydrolase 18 family.</text>
</comment>
<dbReference type="PANTHER" id="PTHR46066">
    <property type="entry name" value="CHITINASE DOMAIN-CONTAINING PROTEIN 1 FAMILY MEMBER"/>
    <property type="match status" value="1"/>
</dbReference>
<dbReference type="GO" id="GO:0008061">
    <property type="term" value="F:chitin binding"/>
    <property type="evidence" value="ECO:0007669"/>
    <property type="project" value="InterPro"/>
</dbReference>
<keyword evidence="6" id="KW-0458">Lysosome</keyword>
<dbReference type="SMART" id="SM00636">
    <property type="entry name" value="Glyco_18"/>
    <property type="match status" value="1"/>
</dbReference>
<evidence type="ECO:0000256" key="1">
    <source>
        <dbReference type="ARBA" id="ARBA00004371"/>
    </source>
</evidence>
<dbReference type="PROSITE" id="PS51910">
    <property type="entry name" value="GH18_2"/>
    <property type="match status" value="1"/>
</dbReference>
<evidence type="ECO:0000256" key="2">
    <source>
        <dbReference type="ARBA" id="ARBA00004613"/>
    </source>
</evidence>
<name>A0AAD9UDT6_RIDPI</name>
<gene>
    <name evidence="10" type="ORF">NP493_225g03038</name>
</gene>
<dbReference type="EMBL" id="JAODUO010000225">
    <property type="protein sequence ID" value="KAK2185733.1"/>
    <property type="molecule type" value="Genomic_DNA"/>
</dbReference>
<accession>A0AAD9UDT6</accession>
<dbReference type="GO" id="GO:0070492">
    <property type="term" value="F:oligosaccharide binding"/>
    <property type="evidence" value="ECO:0007669"/>
    <property type="project" value="TreeGrafter"/>
</dbReference>
<evidence type="ECO:0000256" key="4">
    <source>
        <dbReference type="ARBA" id="ARBA00022525"/>
    </source>
</evidence>
<feature type="chain" id="PRO_5041995004" description="Chitinase domain-containing protein 1" evidence="8">
    <location>
        <begin position="29"/>
        <end position="390"/>
    </location>
</feature>
<reference evidence="10" key="1">
    <citation type="journal article" date="2023" name="Mol. Biol. Evol.">
        <title>Third-Generation Sequencing Reveals the Adaptive Role of the Epigenome in Three Deep-Sea Polychaetes.</title>
        <authorList>
            <person name="Perez M."/>
            <person name="Aroh O."/>
            <person name="Sun Y."/>
            <person name="Lan Y."/>
            <person name="Juniper S.K."/>
            <person name="Young C.R."/>
            <person name="Angers B."/>
            <person name="Qian P.Y."/>
        </authorList>
    </citation>
    <scope>NUCLEOTIDE SEQUENCE</scope>
    <source>
        <strain evidence="10">R07B-5</strain>
    </source>
</reference>
<keyword evidence="5 8" id="KW-0732">Signal</keyword>